<gene>
    <name evidence="2" type="ORF">PCON_11261</name>
</gene>
<keyword evidence="1" id="KW-0472">Membrane</keyword>
<keyword evidence="1" id="KW-0812">Transmembrane</keyword>
<proteinExistence type="predicted"/>
<keyword evidence="1" id="KW-1133">Transmembrane helix</keyword>
<dbReference type="OrthoDB" id="5471009at2759"/>
<keyword evidence="3" id="KW-1185">Reference proteome</keyword>
<evidence type="ECO:0000313" key="2">
    <source>
        <dbReference type="EMBL" id="CCX11667.1"/>
    </source>
</evidence>
<evidence type="ECO:0000313" key="3">
    <source>
        <dbReference type="Proteomes" id="UP000018144"/>
    </source>
</evidence>
<reference evidence="2 3" key="1">
    <citation type="journal article" date="2013" name="PLoS Genet.">
        <title>The genome and development-dependent transcriptomes of Pyronema confluens: a window into fungal evolution.</title>
        <authorList>
            <person name="Traeger S."/>
            <person name="Altegoer F."/>
            <person name="Freitag M."/>
            <person name="Gabaldon T."/>
            <person name="Kempken F."/>
            <person name="Kumar A."/>
            <person name="Marcet-Houben M."/>
            <person name="Poggeler S."/>
            <person name="Stajich J.E."/>
            <person name="Nowrousian M."/>
        </authorList>
    </citation>
    <scope>NUCLEOTIDE SEQUENCE [LARGE SCALE GENOMIC DNA]</scope>
    <source>
        <strain evidence="3">CBS 100304</strain>
        <tissue evidence="2">Vegetative mycelium</tissue>
    </source>
</reference>
<protein>
    <submittedName>
        <fullName evidence="2">Uncharacterized protein</fullName>
    </submittedName>
</protein>
<dbReference type="AlphaFoldDB" id="U4L5U0"/>
<name>U4L5U0_PYROM</name>
<organism evidence="2 3">
    <name type="scientific">Pyronema omphalodes (strain CBS 100304)</name>
    <name type="common">Pyronema confluens</name>
    <dbReference type="NCBI Taxonomy" id="1076935"/>
    <lineage>
        <taxon>Eukaryota</taxon>
        <taxon>Fungi</taxon>
        <taxon>Dikarya</taxon>
        <taxon>Ascomycota</taxon>
        <taxon>Pezizomycotina</taxon>
        <taxon>Pezizomycetes</taxon>
        <taxon>Pezizales</taxon>
        <taxon>Pyronemataceae</taxon>
        <taxon>Pyronema</taxon>
    </lineage>
</organism>
<accession>U4L5U0</accession>
<evidence type="ECO:0000256" key="1">
    <source>
        <dbReference type="SAM" id="Phobius"/>
    </source>
</evidence>
<dbReference type="Proteomes" id="UP000018144">
    <property type="component" value="Unassembled WGS sequence"/>
</dbReference>
<sequence length="163" mass="18837">MCRVAPEHIWPHLVAEHPVEKSWEQVKEPNFSHTEYGSFEKFSGSYNAGLVEFPGMCPICHKNDRRPKWNFGDNWEKTQDPSSGWLGFKTKTIEEEVDELADLMGAASLDRHAGWQEPEPLERRAWYWGWVSVIMGMLVTFLILAMMWEGGIWRGDSDVPGLR</sequence>
<dbReference type="EMBL" id="HF935630">
    <property type="protein sequence ID" value="CCX11667.1"/>
    <property type="molecule type" value="Genomic_DNA"/>
</dbReference>
<feature type="transmembrane region" description="Helical" evidence="1">
    <location>
        <begin position="125"/>
        <end position="148"/>
    </location>
</feature>